<dbReference type="EMBL" id="AP025564">
    <property type="protein sequence ID" value="BDE95192.1"/>
    <property type="molecule type" value="Genomic_DNA"/>
</dbReference>
<dbReference type="RefSeq" id="WP_244411641.1">
    <property type="nucleotide sequence ID" value="NZ_AP025564.1"/>
</dbReference>
<gene>
    <name evidence="1" type="ORF">CE91St30_05250</name>
</gene>
<sequence>MSAYPITSVEELTQALLEQEDGACLCVERGASDDVISALIAKASHLVHNGTPARIVCPDDVSAARYRAALASHHGLGGDAVATAREFALEAMADPRVQSAVGRSARVLDENEHDVLMEDVKVSGLKPGRLREMLKFFYKSISDTADEDEGWLVTSEEQTVHAILLENLDVRQALLPCEVPSMAYRGLVGAGIEPEPVALIVDDYGSLSKATQRLIRYLATSGLVAVRSALPVANAEEPYPHFDGFDELAASCDAAFVLETERRVAPRKSVVLDSPEAEFAFVARAVRKRLAAGTPPGDVLVAVPNPTWGSQIKAALAEIGVPSNFERGSVKIKGDPRAEGRNGEIKLATFLKLYLDPHDITALRSWLGLGDWLLRSDAFLELMAYARDRNCTVAEALASLRAVSDDERATTVFGKFDAPLDELEELRAACSSIGRDEAVELFATHNMPLGPSAVELLGSDAAHADIERLARCAFGVSDDIRPCGSVTIAPYRYCHGRSAAVTFVTGLVNGFLPALDAVDDKHTVDHRRVALARERLLFVDLLQTARDETVCSRFTRDRLENASVLSMQTSRVYVKDGVRCAAVTPSEFADVSDEALVVPEDAPRELETRVLYASTTL</sequence>
<organism evidence="1 2">
    <name type="scientific">Raoultibacter timonensis</name>
    <dbReference type="NCBI Taxonomy" id="1907662"/>
    <lineage>
        <taxon>Bacteria</taxon>
        <taxon>Bacillati</taxon>
        <taxon>Actinomycetota</taxon>
        <taxon>Coriobacteriia</taxon>
        <taxon>Eggerthellales</taxon>
        <taxon>Eggerthellaceae</taxon>
        <taxon>Raoultibacter</taxon>
    </lineage>
</organism>
<keyword evidence="2" id="KW-1185">Reference proteome</keyword>
<evidence type="ECO:0000313" key="2">
    <source>
        <dbReference type="Proteomes" id="UP001320544"/>
    </source>
</evidence>
<reference evidence="1 2" key="1">
    <citation type="submission" date="2022-01" db="EMBL/GenBank/DDBJ databases">
        <title>Novel bile acid biosynthetic pathways are enriched in the microbiome of centenarians.</title>
        <authorList>
            <person name="Sato Y."/>
            <person name="Atarashi K."/>
            <person name="Plichta R.D."/>
            <person name="Arai Y."/>
            <person name="Sasajima S."/>
            <person name="Kearney M.S."/>
            <person name="Suda W."/>
            <person name="Takeshita K."/>
            <person name="Sasaki T."/>
            <person name="Okamoto S."/>
            <person name="Skelly N.A."/>
            <person name="Okamura Y."/>
            <person name="Vlamakis H."/>
            <person name="Li Y."/>
            <person name="Tanoue T."/>
            <person name="Takei H."/>
            <person name="Nittono H."/>
            <person name="Narushima S."/>
            <person name="Irie J."/>
            <person name="Itoh H."/>
            <person name="Moriya K."/>
            <person name="Sugiura Y."/>
            <person name="Suematsu M."/>
            <person name="Moritoki N."/>
            <person name="Shibata S."/>
            <person name="Littman R.D."/>
            <person name="Fischbach A.M."/>
            <person name="Uwamino Y."/>
            <person name="Inoue T."/>
            <person name="Honda A."/>
            <person name="Hattori M."/>
            <person name="Murai T."/>
            <person name="Xavier J.R."/>
            <person name="Hirose N."/>
            <person name="Honda K."/>
        </authorList>
    </citation>
    <scope>NUCLEOTIDE SEQUENCE [LARGE SCALE GENOMIC DNA]</scope>
    <source>
        <strain evidence="1 2">CE91-St30</strain>
    </source>
</reference>
<dbReference type="Proteomes" id="UP001320544">
    <property type="component" value="Chromosome"/>
</dbReference>
<accession>A0ABM7WG49</accession>
<dbReference type="InterPro" id="IPR027417">
    <property type="entry name" value="P-loop_NTPase"/>
</dbReference>
<evidence type="ECO:0000313" key="1">
    <source>
        <dbReference type="EMBL" id="BDE95192.1"/>
    </source>
</evidence>
<name>A0ABM7WG49_9ACTN</name>
<proteinExistence type="predicted"/>
<protein>
    <submittedName>
        <fullName evidence="1">Uncharacterized protein</fullName>
    </submittedName>
</protein>
<dbReference type="SUPFAM" id="SSF52540">
    <property type="entry name" value="P-loop containing nucleoside triphosphate hydrolases"/>
    <property type="match status" value="1"/>
</dbReference>